<dbReference type="Proteomes" id="UP001190700">
    <property type="component" value="Unassembled WGS sequence"/>
</dbReference>
<organism evidence="2 3">
    <name type="scientific">Cymbomonas tetramitiformis</name>
    <dbReference type="NCBI Taxonomy" id="36881"/>
    <lineage>
        <taxon>Eukaryota</taxon>
        <taxon>Viridiplantae</taxon>
        <taxon>Chlorophyta</taxon>
        <taxon>Pyramimonadophyceae</taxon>
        <taxon>Pyramimonadales</taxon>
        <taxon>Pyramimonadaceae</taxon>
        <taxon>Cymbomonas</taxon>
    </lineage>
</organism>
<feature type="region of interest" description="Disordered" evidence="1">
    <location>
        <begin position="127"/>
        <end position="170"/>
    </location>
</feature>
<reference evidence="2 3" key="1">
    <citation type="journal article" date="2015" name="Genome Biol. Evol.">
        <title>Comparative Genomics of a Bacterivorous Green Alga Reveals Evolutionary Causalities and Consequences of Phago-Mixotrophic Mode of Nutrition.</title>
        <authorList>
            <person name="Burns J.A."/>
            <person name="Paasch A."/>
            <person name="Narechania A."/>
            <person name="Kim E."/>
        </authorList>
    </citation>
    <scope>NUCLEOTIDE SEQUENCE [LARGE SCALE GENOMIC DNA]</scope>
    <source>
        <strain evidence="2 3">PLY_AMNH</strain>
    </source>
</reference>
<gene>
    <name evidence="2" type="ORF">CYMTET_27163</name>
</gene>
<proteinExistence type="predicted"/>
<evidence type="ECO:0000313" key="3">
    <source>
        <dbReference type="Proteomes" id="UP001190700"/>
    </source>
</evidence>
<protein>
    <submittedName>
        <fullName evidence="2">Uncharacterized protein</fullName>
    </submittedName>
</protein>
<evidence type="ECO:0000256" key="1">
    <source>
        <dbReference type="SAM" id="MobiDB-lite"/>
    </source>
</evidence>
<sequence length="293" mass="32689">MPASRLSARGASGPLDDMVAKKQLLAFLDTVFYDTVLTPLRLEVELAKVDLEDIYAHVLEVWGNEHGVSGRPKQTAAPTPTPTTMLYSGGPDVQRLIHEFEKQLEGATSTLVVLKVSFEERDEPLSGFADSRRHRQQTDGKRGVSFPPSRWRDERNRTDDGKFHGRNTREGRYGKQLGRFAAKPLHDRGIWRQEHYKKDSAHSISFHVASNAVVPEFARCPPGHYHATANCPTDDMACEERQFKQAVGGAREVQHFPMLHFDSATTVEDDAVKHDAVGIAESETGEIGMPFAK</sequence>
<feature type="compositionally biased region" description="Basic and acidic residues" evidence="1">
    <location>
        <begin position="150"/>
        <end position="170"/>
    </location>
</feature>
<evidence type="ECO:0000313" key="2">
    <source>
        <dbReference type="EMBL" id="KAK3264075.1"/>
    </source>
</evidence>
<name>A0AAE0FR14_9CHLO</name>
<dbReference type="AlphaFoldDB" id="A0AAE0FR14"/>
<dbReference type="EMBL" id="LGRX02014813">
    <property type="protein sequence ID" value="KAK3264075.1"/>
    <property type="molecule type" value="Genomic_DNA"/>
</dbReference>
<comment type="caution">
    <text evidence="2">The sequence shown here is derived from an EMBL/GenBank/DDBJ whole genome shotgun (WGS) entry which is preliminary data.</text>
</comment>
<accession>A0AAE0FR14</accession>
<keyword evidence="3" id="KW-1185">Reference proteome</keyword>